<feature type="signal peptide" evidence="2">
    <location>
        <begin position="1"/>
        <end position="24"/>
    </location>
</feature>
<dbReference type="Proteomes" id="UP000274131">
    <property type="component" value="Unassembled WGS sequence"/>
</dbReference>
<protein>
    <submittedName>
        <fullName evidence="6">Fibronectin type-III domain-containing protein</fullName>
    </submittedName>
</protein>
<evidence type="ECO:0000259" key="3">
    <source>
        <dbReference type="PROSITE" id="PS50853"/>
    </source>
</evidence>
<keyword evidence="5" id="KW-1185">Reference proteome</keyword>
<dbReference type="Pfam" id="PF00041">
    <property type="entry name" value="fn3"/>
    <property type="match status" value="2"/>
</dbReference>
<reference evidence="6" key="1">
    <citation type="submission" date="2017-02" db="UniProtKB">
        <authorList>
            <consortium name="WormBaseParasite"/>
        </authorList>
    </citation>
    <scope>IDENTIFICATION</scope>
</reference>
<accession>A0A0N4VL50</accession>
<dbReference type="SMART" id="SM00060">
    <property type="entry name" value="FN3"/>
    <property type="match status" value="2"/>
</dbReference>
<evidence type="ECO:0000256" key="1">
    <source>
        <dbReference type="ARBA" id="ARBA00022737"/>
    </source>
</evidence>
<organism evidence="6">
    <name type="scientific">Enterobius vermicularis</name>
    <name type="common">Human pinworm</name>
    <dbReference type="NCBI Taxonomy" id="51028"/>
    <lineage>
        <taxon>Eukaryota</taxon>
        <taxon>Metazoa</taxon>
        <taxon>Ecdysozoa</taxon>
        <taxon>Nematoda</taxon>
        <taxon>Chromadorea</taxon>
        <taxon>Rhabditida</taxon>
        <taxon>Spirurina</taxon>
        <taxon>Oxyuridomorpha</taxon>
        <taxon>Oxyuroidea</taxon>
        <taxon>Oxyuridae</taxon>
        <taxon>Enterobius</taxon>
    </lineage>
</organism>
<dbReference type="WBParaSite" id="EVEC_0001160301-mRNA-1">
    <property type="protein sequence ID" value="EVEC_0001160301-mRNA-1"/>
    <property type="gene ID" value="EVEC_0001160301"/>
</dbReference>
<dbReference type="STRING" id="51028.A0A0N4VL50"/>
<dbReference type="PANTHER" id="PTHR46708:SF2">
    <property type="entry name" value="FIBRONECTIN TYPE-III DOMAIN-CONTAINING PROTEIN"/>
    <property type="match status" value="1"/>
</dbReference>
<dbReference type="OrthoDB" id="5853416at2759"/>
<dbReference type="SUPFAM" id="SSF49265">
    <property type="entry name" value="Fibronectin type III"/>
    <property type="match status" value="1"/>
</dbReference>
<sequence>MRILKLFWLTAGLYLLLFTKRVYAISGFKYASNVPVAIDNEPLGDENTAPDPPRNVRCVASSHSAILYWEHPSSRNRIKVRGYSIEWGIGAPNAKADVQGTETSFSIIELRPNTTYTFSIFAFNDFGDSETVEITATTTQVEHREEDLIYLQAPKIISIKMLTSTSIEVHWDDPNVDYSFEFNAETVQRKKLYLIKYGIDKTRIYNEISSITPAATITNLKPGNVYGISVKVVVDKVSSLWSPIETIEIPSRGNAACHQKFLS</sequence>
<dbReference type="InterPro" id="IPR036116">
    <property type="entry name" value="FN3_sf"/>
</dbReference>
<evidence type="ECO:0000313" key="6">
    <source>
        <dbReference type="WBParaSite" id="EVEC_0001160301-mRNA-1"/>
    </source>
</evidence>
<keyword evidence="2" id="KW-0732">Signal</keyword>
<dbReference type="InterPro" id="IPR050991">
    <property type="entry name" value="ECM_Regulatory_Proteins"/>
</dbReference>
<feature type="domain" description="Fibronectin type-III" evidence="3">
    <location>
        <begin position="49"/>
        <end position="142"/>
    </location>
</feature>
<dbReference type="InterPro" id="IPR013783">
    <property type="entry name" value="Ig-like_fold"/>
</dbReference>
<reference evidence="4 5" key="2">
    <citation type="submission" date="2018-10" db="EMBL/GenBank/DDBJ databases">
        <authorList>
            <consortium name="Pathogen Informatics"/>
        </authorList>
    </citation>
    <scope>NUCLEOTIDE SEQUENCE [LARGE SCALE GENOMIC DNA]</scope>
</reference>
<name>A0A0N4VL50_ENTVE</name>
<dbReference type="PROSITE" id="PS50853">
    <property type="entry name" value="FN3"/>
    <property type="match status" value="2"/>
</dbReference>
<feature type="domain" description="Fibronectin type-III" evidence="3">
    <location>
        <begin position="153"/>
        <end position="252"/>
    </location>
</feature>
<gene>
    <name evidence="4" type="ORF">EVEC_LOCUS10896</name>
</gene>
<evidence type="ECO:0000256" key="2">
    <source>
        <dbReference type="SAM" id="SignalP"/>
    </source>
</evidence>
<feature type="chain" id="PRO_5043123067" evidence="2">
    <location>
        <begin position="25"/>
        <end position="263"/>
    </location>
</feature>
<proteinExistence type="predicted"/>
<evidence type="ECO:0000313" key="4">
    <source>
        <dbReference type="EMBL" id="VDD96145.1"/>
    </source>
</evidence>
<dbReference type="AlphaFoldDB" id="A0A0N4VL50"/>
<keyword evidence="1" id="KW-0677">Repeat</keyword>
<dbReference type="PANTHER" id="PTHR46708">
    <property type="entry name" value="TENASCIN"/>
    <property type="match status" value="1"/>
</dbReference>
<dbReference type="CDD" id="cd00063">
    <property type="entry name" value="FN3"/>
    <property type="match status" value="2"/>
</dbReference>
<dbReference type="Gene3D" id="2.60.40.10">
    <property type="entry name" value="Immunoglobulins"/>
    <property type="match status" value="2"/>
</dbReference>
<dbReference type="EMBL" id="UXUI01011320">
    <property type="protein sequence ID" value="VDD96145.1"/>
    <property type="molecule type" value="Genomic_DNA"/>
</dbReference>
<dbReference type="InterPro" id="IPR003961">
    <property type="entry name" value="FN3_dom"/>
</dbReference>
<evidence type="ECO:0000313" key="5">
    <source>
        <dbReference type="Proteomes" id="UP000274131"/>
    </source>
</evidence>